<feature type="chain" id="PRO_5038879864" description="Secreted protein" evidence="2">
    <location>
        <begin position="22"/>
        <end position="64"/>
    </location>
</feature>
<dbReference type="EMBL" id="JQBS01000017">
    <property type="protein sequence ID" value="KRN56975.1"/>
    <property type="molecule type" value="Genomic_DNA"/>
</dbReference>
<evidence type="ECO:0000256" key="2">
    <source>
        <dbReference type="SAM" id="SignalP"/>
    </source>
</evidence>
<name>A0A0R2HWD6_CARDV</name>
<evidence type="ECO:0008006" key="5">
    <source>
        <dbReference type="Google" id="ProtNLM"/>
    </source>
</evidence>
<feature type="signal peptide" evidence="2">
    <location>
        <begin position="1"/>
        <end position="21"/>
    </location>
</feature>
<organism evidence="3 4">
    <name type="scientific">Carnobacterium divergens DSM 20623</name>
    <dbReference type="NCBI Taxonomy" id="1449336"/>
    <lineage>
        <taxon>Bacteria</taxon>
        <taxon>Bacillati</taxon>
        <taxon>Bacillota</taxon>
        <taxon>Bacilli</taxon>
        <taxon>Lactobacillales</taxon>
        <taxon>Carnobacteriaceae</taxon>
        <taxon>Carnobacterium</taxon>
    </lineage>
</organism>
<sequence length="64" mass="7168">MKKLINILLLCLLLVSLGACQNHKNKESSPEKSEVSSEITEEKLEQKTNPATVTVVDEDKKNEE</sequence>
<dbReference type="RefSeq" id="WP_034572029.1">
    <property type="nucleotide sequence ID" value="NZ_JQBS01000017.1"/>
</dbReference>
<dbReference type="PATRIC" id="fig|1449336.4.peg.638"/>
<protein>
    <recommendedName>
        <fullName evidence="5">Secreted protein</fullName>
    </recommendedName>
</protein>
<reference evidence="3 4" key="1">
    <citation type="journal article" date="2015" name="Genome Announc.">
        <title>Expanding the biotechnology potential of lactobacilli through comparative genomics of 213 strains and associated genera.</title>
        <authorList>
            <person name="Sun Z."/>
            <person name="Harris H.M."/>
            <person name="McCann A."/>
            <person name="Guo C."/>
            <person name="Argimon S."/>
            <person name="Zhang W."/>
            <person name="Yang X."/>
            <person name="Jeffery I.B."/>
            <person name="Cooney J.C."/>
            <person name="Kagawa T.F."/>
            <person name="Liu W."/>
            <person name="Song Y."/>
            <person name="Salvetti E."/>
            <person name="Wrobel A."/>
            <person name="Rasinkangas P."/>
            <person name="Parkhill J."/>
            <person name="Rea M.C."/>
            <person name="O'Sullivan O."/>
            <person name="Ritari J."/>
            <person name="Douillard F.P."/>
            <person name="Paul Ross R."/>
            <person name="Yang R."/>
            <person name="Briner A.E."/>
            <person name="Felis G.E."/>
            <person name="de Vos W.M."/>
            <person name="Barrangou R."/>
            <person name="Klaenhammer T.R."/>
            <person name="Caufield P.W."/>
            <person name="Cui Y."/>
            <person name="Zhang H."/>
            <person name="O'Toole P.W."/>
        </authorList>
    </citation>
    <scope>NUCLEOTIDE SEQUENCE [LARGE SCALE GENOMIC DNA]</scope>
    <source>
        <strain evidence="3 4">DSM 20623</strain>
    </source>
</reference>
<dbReference type="Proteomes" id="UP000051658">
    <property type="component" value="Unassembled WGS sequence"/>
</dbReference>
<proteinExistence type="predicted"/>
<evidence type="ECO:0000313" key="4">
    <source>
        <dbReference type="Proteomes" id="UP000051658"/>
    </source>
</evidence>
<dbReference type="GeneID" id="89587915"/>
<dbReference type="AlphaFoldDB" id="A0A0R2HWD6"/>
<evidence type="ECO:0000313" key="3">
    <source>
        <dbReference type="EMBL" id="KRN56975.1"/>
    </source>
</evidence>
<feature type="compositionally biased region" description="Basic and acidic residues" evidence="1">
    <location>
        <begin position="24"/>
        <end position="46"/>
    </location>
</feature>
<feature type="region of interest" description="Disordered" evidence="1">
    <location>
        <begin position="23"/>
        <end position="64"/>
    </location>
</feature>
<accession>A0A0R2HWD6</accession>
<keyword evidence="4" id="KW-1185">Reference proteome</keyword>
<comment type="caution">
    <text evidence="3">The sequence shown here is derived from an EMBL/GenBank/DDBJ whole genome shotgun (WGS) entry which is preliminary data.</text>
</comment>
<dbReference type="PROSITE" id="PS51257">
    <property type="entry name" value="PROKAR_LIPOPROTEIN"/>
    <property type="match status" value="1"/>
</dbReference>
<evidence type="ECO:0000256" key="1">
    <source>
        <dbReference type="SAM" id="MobiDB-lite"/>
    </source>
</evidence>
<gene>
    <name evidence="3" type="ORF">IV74_GL000624</name>
</gene>
<keyword evidence="2" id="KW-0732">Signal</keyword>